<dbReference type="InterPro" id="IPR029044">
    <property type="entry name" value="Nucleotide-diphossugar_trans"/>
</dbReference>
<feature type="non-terminal residue" evidence="5">
    <location>
        <position position="1"/>
    </location>
</feature>
<reference evidence="5 6" key="1">
    <citation type="journal article" date="2016" name="Nat. Commun.">
        <title>Thousands of microbial genomes shed light on interconnected biogeochemical processes in an aquifer system.</title>
        <authorList>
            <person name="Anantharaman K."/>
            <person name="Brown C.T."/>
            <person name="Hug L.A."/>
            <person name="Sharon I."/>
            <person name="Castelle C.J."/>
            <person name="Probst A.J."/>
            <person name="Thomas B.C."/>
            <person name="Singh A."/>
            <person name="Wilkins M.J."/>
            <person name="Karaoz U."/>
            <person name="Brodie E.L."/>
            <person name="Williams K.H."/>
            <person name="Hubbard S.S."/>
            <person name="Banfield J.F."/>
        </authorList>
    </citation>
    <scope>NUCLEOTIDE SEQUENCE [LARGE SCALE GENOMIC DNA]</scope>
</reference>
<keyword evidence="2 5" id="KW-0328">Glycosyltransferase</keyword>
<dbReference type="PANTHER" id="PTHR43398:SF1">
    <property type="entry name" value="DOLICHOL-PHOSPHATE MANNOSYLTRANSFERASE SUBUNIT 1"/>
    <property type="match status" value="1"/>
</dbReference>
<dbReference type="EMBL" id="MHIH01000040">
    <property type="protein sequence ID" value="OGY47277.1"/>
    <property type="molecule type" value="Genomic_DNA"/>
</dbReference>
<dbReference type="PANTHER" id="PTHR43398">
    <property type="entry name" value="DOLICHOL-PHOSPHATE MANNOSYLTRANSFERASE SUBUNIT 1"/>
    <property type="match status" value="1"/>
</dbReference>
<protein>
    <submittedName>
        <fullName evidence="5">Dolichyl-phosphate beta-D-mannosyltransferase</fullName>
    </submittedName>
</protein>
<comment type="caution">
    <text evidence="5">The sequence shown here is derived from an EMBL/GenBank/DDBJ whole genome shotgun (WGS) entry which is preliminary data.</text>
</comment>
<dbReference type="SUPFAM" id="SSF53448">
    <property type="entry name" value="Nucleotide-diphospho-sugar transferases"/>
    <property type="match status" value="1"/>
</dbReference>
<dbReference type="InterPro" id="IPR039528">
    <property type="entry name" value="DPM1-like"/>
</dbReference>
<dbReference type="Proteomes" id="UP000178747">
    <property type="component" value="Unassembled WGS sequence"/>
</dbReference>
<dbReference type="GO" id="GO:0004582">
    <property type="term" value="F:dolichyl-phosphate beta-D-mannosyltransferase activity"/>
    <property type="evidence" value="ECO:0007669"/>
    <property type="project" value="InterPro"/>
</dbReference>
<name>A0A1G1Y6S9_9BACT</name>
<dbReference type="Pfam" id="PF00535">
    <property type="entry name" value="Glycos_transf_2"/>
    <property type="match status" value="1"/>
</dbReference>
<dbReference type="InterPro" id="IPR001173">
    <property type="entry name" value="Glyco_trans_2-like"/>
</dbReference>
<evidence type="ECO:0000259" key="4">
    <source>
        <dbReference type="Pfam" id="PF00535"/>
    </source>
</evidence>
<evidence type="ECO:0000313" key="5">
    <source>
        <dbReference type="EMBL" id="OGY47277.1"/>
    </source>
</evidence>
<evidence type="ECO:0000313" key="6">
    <source>
        <dbReference type="Proteomes" id="UP000178747"/>
    </source>
</evidence>
<dbReference type="AlphaFoldDB" id="A0A1G1Y6S9"/>
<dbReference type="GO" id="GO:0009247">
    <property type="term" value="P:glycolipid biosynthetic process"/>
    <property type="evidence" value="ECO:0007669"/>
    <property type="project" value="TreeGrafter"/>
</dbReference>
<feature type="domain" description="Glycosyltransferase 2-like" evidence="4">
    <location>
        <begin position="3"/>
        <end position="118"/>
    </location>
</feature>
<accession>A0A1G1Y6S9</accession>
<evidence type="ECO:0000256" key="2">
    <source>
        <dbReference type="ARBA" id="ARBA00022676"/>
    </source>
</evidence>
<keyword evidence="3 5" id="KW-0808">Transferase</keyword>
<organism evidence="5 6">
    <name type="scientific">Candidatus Buchananbacteria bacterium RIFCSPHIGHO2_02_FULL_38_8</name>
    <dbReference type="NCBI Taxonomy" id="1797538"/>
    <lineage>
        <taxon>Bacteria</taxon>
        <taxon>Candidatus Buchananiibacteriota</taxon>
    </lineage>
</organism>
<proteinExistence type="inferred from homology"/>
<sequence length="180" mass="20654">SNPKLDILHRQEKAGLGPAYVAGFKEAIVRGADYIFEMDADLSHNSKYIPEFLEAIKDHDLVLGSRYIKGGGTENWNWLRKLVSQAGNIYARLILGLPFKDITGGFKCYHREVLEKIGLGDLSSVGYNFQIETTYKVYKLGFKIVEIPIIFTERAEGKSKFNFKIIRESFWQVLKLRFKK</sequence>
<gene>
    <name evidence="5" type="ORF">A3J62_01660</name>
</gene>
<dbReference type="FunFam" id="3.90.550.10:FF:000122">
    <property type="entry name" value="Dolichol-phosphate mannosyltransferase subunit 1"/>
    <property type="match status" value="1"/>
</dbReference>
<dbReference type="CDD" id="cd06442">
    <property type="entry name" value="DPM1_like"/>
    <property type="match status" value="1"/>
</dbReference>
<dbReference type="GO" id="GO:0016020">
    <property type="term" value="C:membrane"/>
    <property type="evidence" value="ECO:0007669"/>
    <property type="project" value="GOC"/>
</dbReference>
<evidence type="ECO:0000256" key="3">
    <source>
        <dbReference type="ARBA" id="ARBA00022679"/>
    </source>
</evidence>
<comment type="similarity">
    <text evidence="1">Belongs to the glycosyltransferase 2 family.</text>
</comment>
<evidence type="ECO:0000256" key="1">
    <source>
        <dbReference type="ARBA" id="ARBA00006739"/>
    </source>
</evidence>
<dbReference type="Gene3D" id="3.90.550.10">
    <property type="entry name" value="Spore Coat Polysaccharide Biosynthesis Protein SpsA, Chain A"/>
    <property type="match status" value="1"/>
</dbReference>